<dbReference type="RefSeq" id="WP_046443327.1">
    <property type="nucleotide sequence ID" value="NZ_LAYJ01000088.1"/>
</dbReference>
<dbReference type="STRING" id="270498.CHK_1457"/>
<feature type="transmembrane region" description="Helical" evidence="1">
    <location>
        <begin position="150"/>
        <end position="178"/>
    </location>
</feature>
<comment type="caution">
    <text evidence="2">The sequence shown here is derived from an EMBL/GenBank/DDBJ whole genome shotgun (WGS) entry which is preliminary data.</text>
</comment>
<dbReference type="Proteomes" id="UP000034076">
    <property type="component" value="Unassembled WGS sequence"/>
</dbReference>
<organism evidence="2 3">
    <name type="scientific">Christensenella hongkongensis</name>
    <dbReference type="NCBI Taxonomy" id="270498"/>
    <lineage>
        <taxon>Bacteria</taxon>
        <taxon>Bacillati</taxon>
        <taxon>Bacillota</taxon>
        <taxon>Clostridia</taxon>
        <taxon>Christensenellales</taxon>
        <taxon>Christensenellaceae</taxon>
        <taxon>Christensenella</taxon>
    </lineage>
</organism>
<feature type="transmembrane region" description="Helical" evidence="1">
    <location>
        <begin position="190"/>
        <end position="210"/>
    </location>
</feature>
<evidence type="ECO:0000256" key="1">
    <source>
        <dbReference type="SAM" id="Phobius"/>
    </source>
</evidence>
<keyword evidence="1" id="KW-0812">Transmembrane</keyword>
<feature type="transmembrane region" description="Helical" evidence="1">
    <location>
        <begin position="119"/>
        <end position="144"/>
    </location>
</feature>
<keyword evidence="3" id="KW-1185">Reference proteome</keyword>
<protein>
    <submittedName>
        <fullName evidence="2">ABC transporter permease protein</fullName>
    </submittedName>
</protein>
<keyword evidence="1" id="KW-0472">Membrane</keyword>
<keyword evidence="1" id="KW-1133">Transmembrane helix</keyword>
<feature type="transmembrane region" description="Helical" evidence="1">
    <location>
        <begin position="318"/>
        <end position="341"/>
    </location>
</feature>
<dbReference type="OrthoDB" id="138672at2"/>
<feature type="transmembrane region" description="Helical" evidence="1">
    <location>
        <begin position="361"/>
        <end position="381"/>
    </location>
</feature>
<feature type="transmembrane region" description="Helical" evidence="1">
    <location>
        <begin position="74"/>
        <end position="98"/>
    </location>
</feature>
<gene>
    <name evidence="2" type="ORF">CHK_1457</name>
</gene>
<sequence>MNNLGTLIKIHIKTSFGFNKAKFSTDKKAAGRSTGMSVLLIICYILILFAVFAMALGMTYSLQAIGAEYIMLNIMMMAASLVTLFTSIYKVNGTLFGFKDYDMLMSLPIKTSTIISSRILILYGMNILFVLMLMVPAAIAYAIVVSPPAIFYLLYVVTLIAIPMLPIILATIIGSLIAMAASRFKRKNGFNVIFTIIFFMAFMVVWLGFWTNSDSILINFANLGGTINDVLVKVYPMTALYSQALSGNGLSLLLFLLISLGAFAAFVAVIAKSFGKINTALTTNRAAGGYKMTELKQTTPKRALYKREMKRYLSSSQYVLNTAVGLLLLTVVSVVLVVAGVDGLGVYADIPGFARLLSTAGPIALSFFIVISCTTSSSVSLEGKTLWLVRSLPVDTRDVLKAKINVALTLYYPAVIINATLFSIALKPDITGVILMYLLPLAYGYFIALFGLYCNLHNVNLDWTNEVSVIKNSKATLVVMLVGFLITILPAILAVLFGGLVLFIMLALMVILSLLIYRSLMTKGVKLFESY</sequence>
<feature type="transmembrane region" description="Helical" evidence="1">
    <location>
        <begin position="250"/>
        <end position="271"/>
    </location>
</feature>
<dbReference type="PATRIC" id="fig|270498.16.peg.898"/>
<name>A0A0M2NLF4_9FIRM</name>
<dbReference type="AlphaFoldDB" id="A0A0M2NLF4"/>
<evidence type="ECO:0000313" key="2">
    <source>
        <dbReference type="EMBL" id="KKI51070.1"/>
    </source>
</evidence>
<feature type="transmembrane region" description="Helical" evidence="1">
    <location>
        <begin position="475"/>
        <end position="493"/>
    </location>
</feature>
<feature type="transmembrane region" description="Helical" evidence="1">
    <location>
        <begin position="38"/>
        <end position="62"/>
    </location>
</feature>
<proteinExistence type="predicted"/>
<feature type="transmembrane region" description="Helical" evidence="1">
    <location>
        <begin position="432"/>
        <end position="454"/>
    </location>
</feature>
<reference evidence="2 3" key="1">
    <citation type="submission" date="2015-04" db="EMBL/GenBank/DDBJ databases">
        <title>Draft genome sequence of bacteremic isolate Catabacter hongkongensis type strain HKU16T.</title>
        <authorList>
            <person name="Lau S.K."/>
            <person name="Teng J.L."/>
            <person name="Huang Y."/>
            <person name="Curreem S.O."/>
            <person name="Tsui S.K."/>
            <person name="Woo P.C."/>
        </authorList>
    </citation>
    <scope>NUCLEOTIDE SEQUENCE [LARGE SCALE GENOMIC DNA]</scope>
    <source>
        <strain evidence="2 3">HKU16</strain>
    </source>
</reference>
<accession>A0A0M2NLF4</accession>
<feature type="transmembrane region" description="Helical" evidence="1">
    <location>
        <begin position="402"/>
        <end position="426"/>
    </location>
</feature>
<evidence type="ECO:0000313" key="3">
    <source>
        <dbReference type="Proteomes" id="UP000034076"/>
    </source>
</evidence>
<feature type="transmembrane region" description="Helical" evidence="1">
    <location>
        <begin position="499"/>
        <end position="517"/>
    </location>
</feature>
<dbReference type="EMBL" id="LAYJ01000088">
    <property type="protein sequence ID" value="KKI51070.1"/>
    <property type="molecule type" value="Genomic_DNA"/>
</dbReference>